<organism evidence="2 3">
    <name type="scientific">Aphis glycines</name>
    <name type="common">Soybean aphid</name>
    <dbReference type="NCBI Taxonomy" id="307491"/>
    <lineage>
        <taxon>Eukaryota</taxon>
        <taxon>Metazoa</taxon>
        <taxon>Ecdysozoa</taxon>
        <taxon>Arthropoda</taxon>
        <taxon>Hexapoda</taxon>
        <taxon>Insecta</taxon>
        <taxon>Pterygota</taxon>
        <taxon>Neoptera</taxon>
        <taxon>Paraneoptera</taxon>
        <taxon>Hemiptera</taxon>
        <taxon>Sternorrhyncha</taxon>
        <taxon>Aphidomorpha</taxon>
        <taxon>Aphidoidea</taxon>
        <taxon>Aphididae</taxon>
        <taxon>Aphidini</taxon>
        <taxon>Aphis</taxon>
        <taxon>Aphis</taxon>
    </lineage>
</organism>
<feature type="chain" id="PRO_5026108085" evidence="1">
    <location>
        <begin position="27"/>
        <end position="201"/>
    </location>
</feature>
<gene>
    <name evidence="2" type="ORF">AGLY_000391</name>
</gene>
<keyword evidence="3" id="KW-1185">Reference proteome</keyword>
<comment type="caution">
    <text evidence="2">The sequence shown here is derived from an EMBL/GenBank/DDBJ whole genome shotgun (WGS) entry which is preliminary data.</text>
</comment>
<name>A0A6G0U8B6_APHGL</name>
<keyword evidence="1" id="KW-0732">Signal</keyword>
<feature type="signal peptide" evidence="1">
    <location>
        <begin position="1"/>
        <end position="26"/>
    </location>
</feature>
<proteinExistence type="predicted"/>
<accession>A0A6G0U8B6</accession>
<evidence type="ECO:0000313" key="3">
    <source>
        <dbReference type="Proteomes" id="UP000475862"/>
    </source>
</evidence>
<reference evidence="2 3" key="1">
    <citation type="submission" date="2019-08" db="EMBL/GenBank/DDBJ databases">
        <title>The genome of the soybean aphid Biotype 1, its phylome, world population structure and adaptation to the North American continent.</title>
        <authorList>
            <person name="Giordano R."/>
            <person name="Donthu R.K."/>
            <person name="Hernandez A.G."/>
            <person name="Wright C.L."/>
            <person name="Zimin A.V."/>
        </authorList>
    </citation>
    <scope>NUCLEOTIDE SEQUENCE [LARGE SCALE GENOMIC DNA]</scope>
    <source>
        <tissue evidence="2">Whole aphids</tissue>
    </source>
</reference>
<dbReference type="Proteomes" id="UP000475862">
    <property type="component" value="Unassembled WGS sequence"/>
</dbReference>
<dbReference type="AlphaFoldDB" id="A0A6G0U8B6"/>
<sequence length="201" mass="23198">MTTKRRYLLDMVVVTTLLMTLNIWNADECGDAIYFCKRNKLRYSLDRVRSFFRLNGYGTTPLTPCEEKMKEAVADVGVFVNVTHRLGETIGMDAGGDCQRGSYLVKHELHDLINLNWNANFYGKLWFIKITYIYGYKTMYVDISLEVSIGFSIFGTLTHCGFGSSLDANTAPRDPNIKPHWLIQYYQLSLCNLYKFLPQIR</sequence>
<evidence type="ECO:0000256" key="1">
    <source>
        <dbReference type="SAM" id="SignalP"/>
    </source>
</evidence>
<protein>
    <submittedName>
        <fullName evidence="2">Uncharacterized protein</fullName>
    </submittedName>
</protein>
<dbReference type="EMBL" id="VYZN01000001">
    <property type="protein sequence ID" value="KAE9544849.1"/>
    <property type="molecule type" value="Genomic_DNA"/>
</dbReference>
<evidence type="ECO:0000313" key="2">
    <source>
        <dbReference type="EMBL" id="KAE9544849.1"/>
    </source>
</evidence>